<gene>
    <name evidence="1" type="ORF">CCACVL1_23607</name>
</gene>
<evidence type="ECO:0000313" key="2">
    <source>
        <dbReference type="Proteomes" id="UP000188268"/>
    </source>
</evidence>
<accession>A0A1R3GTJ5</accession>
<dbReference type="OrthoDB" id="752671at2759"/>
<proteinExistence type="predicted"/>
<organism evidence="1 2">
    <name type="scientific">Corchorus capsularis</name>
    <name type="common">Jute</name>
    <dbReference type="NCBI Taxonomy" id="210143"/>
    <lineage>
        <taxon>Eukaryota</taxon>
        <taxon>Viridiplantae</taxon>
        <taxon>Streptophyta</taxon>
        <taxon>Embryophyta</taxon>
        <taxon>Tracheophyta</taxon>
        <taxon>Spermatophyta</taxon>
        <taxon>Magnoliopsida</taxon>
        <taxon>eudicotyledons</taxon>
        <taxon>Gunneridae</taxon>
        <taxon>Pentapetalae</taxon>
        <taxon>rosids</taxon>
        <taxon>malvids</taxon>
        <taxon>Malvales</taxon>
        <taxon>Malvaceae</taxon>
        <taxon>Grewioideae</taxon>
        <taxon>Apeibeae</taxon>
        <taxon>Corchorus</taxon>
    </lineage>
</organism>
<sequence>MGENVITSNNDNIHLHDDEDHAAEDAEEALSLCDLALDLDSNNDLEKMPARSRRSSSSSDAAAGEFFEFLSDLSSDMCPADDIIFCGKLIPLKQRPLSFQTQRVTYPFDHEKTRKTHVLRKRSESLSELRSASITRSDSTKNTNVLRNSRSLDYQKLHRFEMERNPSVRSVGKSDQVSPKKAVKPRWYIFMFGMVKFPPEMELKDIKSRQSRRHHSAMFPLVEDHGGKKFAGNRSSGKGASWNLLKALSCRDHTSVAVTASFWMPPEPSQA</sequence>
<dbReference type="PANTHER" id="PTHR34130">
    <property type="entry name" value="OS08G0243800 PROTEIN"/>
    <property type="match status" value="1"/>
</dbReference>
<dbReference type="PANTHER" id="PTHR34130:SF3">
    <property type="entry name" value="DUF1645 FAMILY PROTEIN"/>
    <property type="match status" value="1"/>
</dbReference>
<keyword evidence="2" id="KW-1185">Reference proteome</keyword>
<protein>
    <submittedName>
        <fullName evidence="1">Uncharacterized protein</fullName>
    </submittedName>
</protein>
<dbReference type="Proteomes" id="UP000188268">
    <property type="component" value="Unassembled WGS sequence"/>
</dbReference>
<dbReference type="OMA" id="SCKDHAS"/>
<name>A0A1R3GTJ5_COCAP</name>
<dbReference type="EMBL" id="AWWV01013504">
    <property type="protein sequence ID" value="OMO61320.1"/>
    <property type="molecule type" value="Genomic_DNA"/>
</dbReference>
<reference evidence="1 2" key="1">
    <citation type="submission" date="2013-09" db="EMBL/GenBank/DDBJ databases">
        <title>Corchorus capsularis genome sequencing.</title>
        <authorList>
            <person name="Alam M."/>
            <person name="Haque M.S."/>
            <person name="Islam M.S."/>
            <person name="Emdad E.M."/>
            <person name="Islam M.M."/>
            <person name="Ahmed B."/>
            <person name="Halim A."/>
            <person name="Hossen Q.M.M."/>
            <person name="Hossain M.Z."/>
            <person name="Ahmed R."/>
            <person name="Khan M.M."/>
            <person name="Islam R."/>
            <person name="Rashid M.M."/>
            <person name="Khan S.A."/>
            <person name="Rahman M.S."/>
            <person name="Alam M."/>
        </authorList>
    </citation>
    <scope>NUCLEOTIDE SEQUENCE [LARGE SCALE GENOMIC DNA]</scope>
    <source>
        <strain evidence="2">cv. CVL-1</strain>
        <tissue evidence="1">Whole seedling</tissue>
    </source>
</reference>
<comment type="caution">
    <text evidence="1">The sequence shown here is derived from an EMBL/GenBank/DDBJ whole genome shotgun (WGS) entry which is preliminary data.</text>
</comment>
<dbReference type="AlphaFoldDB" id="A0A1R3GTJ5"/>
<dbReference type="Gramene" id="OMO61320">
    <property type="protein sequence ID" value="OMO61320"/>
    <property type="gene ID" value="CCACVL1_23607"/>
</dbReference>
<evidence type="ECO:0000313" key="1">
    <source>
        <dbReference type="EMBL" id="OMO61320.1"/>
    </source>
</evidence>